<dbReference type="PANTHER" id="PTHR43103">
    <property type="entry name" value="NUCLEOSIDE-DIPHOSPHATE-SUGAR EPIMERASE"/>
    <property type="match status" value="1"/>
</dbReference>
<reference evidence="4 5" key="2">
    <citation type="submission" date="2018-05" db="EMBL/GenBank/DDBJ databases">
        <authorList>
            <person name="Lanie J.A."/>
            <person name="Ng W.-L."/>
            <person name="Kazmierczak K.M."/>
            <person name="Andrzejewski T.M."/>
            <person name="Davidsen T.M."/>
            <person name="Wayne K.J."/>
            <person name="Tettelin H."/>
            <person name="Glass J.I."/>
            <person name="Rusch D."/>
            <person name="Podicherti R."/>
            <person name="Tsui H.-C.T."/>
            <person name="Winkler M.E."/>
        </authorList>
    </citation>
    <scope>NUCLEOTIDE SEQUENCE [LARGE SCALE GENOMIC DNA]</scope>
    <source>
        <strain evidence="4 5">YBY</strain>
    </source>
</reference>
<dbReference type="Proteomes" id="UP000245216">
    <property type="component" value="Unassembled WGS sequence"/>
</dbReference>
<evidence type="ECO:0000313" key="4">
    <source>
        <dbReference type="EMBL" id="PWE14059.1"/>
    </source>
</evidence>
<keyword evidence="1" id="KW-0521">NADP</keyword>
<proteinExistence type="predicted"/>
<dbReference type="Gene3D" id="3.90.25.10">
    <property type="entry name" value="UDP-galactose 4-epimerase, domain 1"/>
    <property type="match status" value="1"/>
</dbReference>
<dbReference type="AlphaFoldDB" id="A0A2U2BJ73"/>
<evidence type="ECO:0000259" key="3">
    <source>
        <dbReference type="Pfam" id="PF01370"/>
    </source>
</evidence>
<dbReference type="InterPro" id="IPR036291">
    <property type="entry name" value="NAD(P)-bd_dom_sf"/>
</dbReference>
<feature type="domain" description="NAD-dependent epimerase/dehydratase" evidence="3">
    <location>
        <begin position="4"/>
        <end position="205"/>
    </location>
</feature>
<dbReference type="Pfam" id="PF01370">
    <property type="entry name" value="Epimerase"/>
    <property type="match status" value="1"/>
</dbReference>
<gene>
    <name evidence="4" type="ORF">DF183_12980</name>
</gene>
<dbReference type="PANTHER" id="PTHR43103:SF3">
    <property type="entry name" value="ADP-L-GLYCERO-D-MANNO-HEPTOSE-6-EPIMERASE"/>
    <property type="match status" value="1"/>
</dbReference>
<dbReference type="InterPro" id="IPR001509">
    <property type="entry name" value="Epimerase_deHydtase"/>
</dbReference>
<organism evidence="4 5">
    <name type="scientific">Alcaligenes faecalis</name>
    <dbReference type="NCBI Taxonomy" id="511"/>
    <lineage>
        <taxon>Bacteria</taxon>
        <taxon>Pseudomonadati</taxon>
        <taxon>Pseudomonadota</taxon>
        <taxon>Betaproteobacteria</taxon>
        <taxon>Burkholderiales</taxon>
        <taxon>Alcaligenaceae</taxon>
        <taxon>Alcaligenes</taxon>
    </lineage>
</organism>
<reference evidence="4 5" key="1">
    <citation type="submission" date="2018-05" db="EMBL/GenBank/DDBJ databases">
        <title>Genome Sequence of an Efficient Indole-Degrading Bacterium, Alcaligenes sp.YBY.</title>
        <authorList>
            <person name="Yang B."/>
        </authorList>
    </citation>
    <scope>NUCLEOTIDE SEQUENCE [LARGE SCALE GENOMIC DNA]</scope>
    <source>
        <strain evidence="4 5">YBY</strain>
    </source>
</reference>
<dbReference type="STRING" id="511.UZ73_11980"/>
<protein>
    <recommendedName>
        <fullName evidence="3">NAD-dependent epimerase/dehydratase domain-containing protein</fullName>
    </recommendedName>
</protein>
<dbReference type="Gene3D" id="3.40.50.720">
    <property type="entry name" value="NAD(P)-binding Rossmann-like Domain"/>
    <property type="match status" value="1"/>
</dbReference>
<accession>A0A2U2BJ73</accession>
<comment type="caution">
    <text evidence="4">The sequence shown here is derived from an EMBL/GenBank/DDBJ whole genome shotgun (WGS) entry which is preliminary data.</text>
</comment>
<dbReference type="EMBL" id="QEXO01000003">
    <property type="protein sequence ID" value="PWE14059.1"/>
    <property type="molecule type" value="Genomic_DNA"/>
</dbReference>
<evidence type="ECO:0000256" key="2">
    <source>
        <dbReference type="ARBA" id="ARBA00023277"/>
    </source>
</evidence>
<name>A0A2U2BJ73_ALCFA</name>
<evidence type="ECO:0000256" key="1">
    <source>
        <dbReference type="ARBA" id="ARBA00022857"/>
    </source>
</evidence>
<evidence type="ECO:0000313" key="5">
    <source>
        <dbReference type="Proteomes" id="UP000245216"/>
    </source>
</evidence>
<dbReference type="SUPFAM" id="SSF51735">
    <property type="entry name" value="NAD(P)-binding Rossmann-fold domains"/>
    <property type="match status" value="1"/>
</dbReference>
<sequence>MKHVLISGANGYIGQALARAAATLLEAKEIQSLTLTDLAFEEQSHHHVPGLRCISGDLADKTVLEAVLSPAPDTVFHLASVTSRLAEENFALGLRVNIDGTIGLFEHLRLQGQCPVVVYASSIGVFGTPLPQQVDDDTPIAPTLSYGTQKRMVELLLADYSRRGFLDGRSVRLPTVVARPMTAETALSSFASSLIHALAAGSTYECPVGLQGWIWLLSLPACVRHLLTTASLEAARLPAGRVWNLPAQRLQVAELVQAAKTRYGRGADAGLSFQSNPQFDQQFAQWPPLTTAIATQLGMHHDGDAETLIEQALVS</sequence>
<dbReference type="RefSeq" id="WP_109089274.1">
    <property type="nucleotide sequence ID" value="NZ_QEXO01000003.1"/>
</dbReference>
<keyword evidence="2" id="KW-0119">Carbohydrate metabolism</keyword>